<dbReference type="InterPro" id="IPR045119">
    <property type="entry name" value="SUN1-5"/>
</dbReference>
<dbReference type="GO" id="GO:0034993">
    <property type="term" value="C:meiotic nuclear membrane microtubule tethering complex"/>
    <property type="evidence" value="ECO:0007669"/>
    <property type="project" value="TreeGrafter"/>
</dbReference>
<feature type="non-terminal residue" evidence="6">
    <location>
        <position position="1"/>
    </location>
</feature>
<evidence type="ECO:0000313" key="7">
    <source>
        <dbReference type="Proteomes" id="UP000654395"/>
    </source>
</evidence>
<evidence type="ECO:0000256" key="4">
    <source>
        <dbReference type="ARBA" id="ARBA00023136"/>
    </source>
</evidence>
<evidence type="ECO:0000256" key="2">
    <source>
        <dbReference type="ARBA" id="ARBA00022692"/>
    </source>
</evidence>
<reference evidence="6" key="1">
    <citation type="submission" date="2020-02" db="EMBL/GenBank/DDBJ databases">
        <title>Bird 10,000 Genomes (B10K) Project - Family phase.</title>
        <authorList>
            <person name="Zhang G."/>
        </authorList>
    </citation>
    <scope>NUCLEOTIDE SEQUENCE</scope>
    <source>
        <strain evidence="6">B10K-DU-030-59</strain>
    </source>
</reference>
<protein>
    <submittedName>
        <fullName evidence="6">SPAG4 protein</fullName>
    </submittedName>
</protein>
<keyword evidence="2" id="KW-0812">Transmembrane</keyword>
<feature type="domain" description="SUN" evidence="5">
    <location>
        <begin position="1"/>
        <end position="150"/>
    </location>
</feature>
<organism evidence="6 7">
    <name type="scientific">Urocolius indicus</name>
    <name type="common">Red-faced mousebird</name>
    <name type="synonym">Colius indicus</name>
    <dbReference type="NCBI Taxonomy" id="458196"/>
    <lineage>
        <taxon>Eukaryota</taxon>
        <taxon>Metazoa</taxon>
        <taxon>Chordata</taxon>
        <taxon>Craniata</taxon>
        <taxon>Vertebrata</taxon>
        <taxon>Euteleostomi</taxon>
        <taxon>Archelosauria</taxon>
        <taxon>Archosauria</taxon>
        <taxon>Dinosauria</taxon>
        <taxon>Saurischia</taxon>
        <taxon>Theropoda</taxon>
        <taxon>Coelurosauria</taxon>
        <taxon>Aves</taxon>
        <taxon>Neognathae</taxon>
        <taxon>Neoaves</taxon>
        <taxon>Telluraves</taxon>
        <taxon>Coraciimorphae</taxon>
        <taxon>Coliiformes</taxon>
        <taxon>Coliidae</taxon>
        <taxon>Urocolius</taxon>
    </lineage>
</organism>
<evidence type="ECO:0000256" key="3">
    <source>
        <dbReference type="ARBA" id="ARBA00022989"/>
    </source>
</evidence>
<proteinExistence type="predicted"/>
<sequence>SCAAGQASSCSGPSPHSCLIAVLCCFQTDVSLGKRWCFHGHFGQVVIRLPARVHVTAIAVQHVSEEGSLSVAASSAPKGLAVYGFEAGSEEETWLGSFIYDVAKEAMQPIPLKNTPVSRAFSYIKVLVVSNWGNSEYTCISRVWVHGRMAKQERPGWTAE</sequence>
<dbReference type="GO" id="GO:0043495">
    <property type="term" value="F:protein-membrane adaptor activity"/>
    <property type="evidence" value="ECO:0007669"/>
    <property type="project" value="TreeGrafter"/>
</dbReference>
<evidence type="ECO:0000256" key="1">
    <source>
        <dbReference type="ARBA" id="ARBA00004540"/>
    </source>
</evidence>
<evidence type="ECO:0000259" key="5">
    <source>
        <dbReference type="PROSITE" id="PS51469"/>
    </source>
</evidence>
<accession>A0A852KBY3</accession>
<dbReference type="PROSITE" id="PS51469">
    <property type="entry name" value="SUN"/>
    <property type="match status" value="1"/>
</dbReference>
<dbReference type="Pfam" id="PF07738">
    <property type="entry name" value="Sad1_UNC"/>
    <property type="match status" value="1"/>
</dbReference>
<dbReference type="PANTHER" id="PTHR12911">
    <property type="entry name" value="SAD1/UNC-84-LIKE PROTEIN-RELATED"/>
    <property type="match status" value="1"/>
</dbReference>
<keyword evidence="7" id="KW-1185">Reference proteome</keyword>
<name>A0A852KBY3_UROIN</name>
<evidence type="ECO:0000313" key="6">
    <source>
        <dbReference type="EMBL" id="NXX74067.1"/>
    </source>
</evidence>
<comment type="subcellular location">
    <subcellularLocation>
        <location evidence="1">Nucleus inner membrane</location>
    </subcellularLocation>
</comment>
<dbReference type="PANTHER" id="PTHR12911:SF24">
    <property type="entry name" value="SUN DOMAIN-CONTAINING PROTEIN 3"/>
    <property type="match status" value="1"/>
</dbReference>
<dbReference type="Proteomes" id="UP000654395">
    <property type="component" value="Unassembled WGS sequence"/>
</dbReference>
<dbReference type="EMBL" id="WBNH01000529">
    <property type="protein sequence ID" value="NXX74067.1"/>
    <property type="molecule type" value="Genomic_DNA"/>
</dbReference>
<keyword evidence="4" id="KW-0472">Membrane</keyword>
<dbReference type="Gene3D" id="2.60.120.260">
    <property type="entry name" value="Galactose-binding domain-like"/>
    <property type="match status" value="1"/>
</dbReference>
<gene>
    <name evidence="6" type="primary">Spag4</name>
    <name evidence="6" type="ORF">UROIND_R09858</name>
</gene>
<dbReference type="AlphaFoldDB" id="A0A852KBY3"/>
<dbReference type="GO" id="GO:0005637">
    <property type="term" value="C:nuclear inner membrane"/>
    <property type="evidence" value="ECO:0007669"/>
    <property type="project" value="UniProtKB-SubCell"/>
</dbReference>
<keyword evidence="3" id="KW-1133">Transmembrane helix</keyword>
<dbReference type="OrthoDB" id="342281at2759"/>
<dbReference type="InterPro" id="IPR012919">
    <property type="entry name" value="SUN_dom"/>
</dbReference>
<feature type="non-terminal residue" evidence="6">
    <location>
        <position position="160"/>
    </location>
</feature>
<comment type="caution">
    <text evidence="6">The sequence shown here is derived from an EMBL/GenBank/DDBJ whole genome shotgun (WGS) entry which is preliminary data.</text>
</comment>